<dbReference type="InterPro" id="IPR029057">
    <property type="entry name" value="PRTase-like"/>
</dbReference>
<evidence type="ECO:0000313" key="4">
    <source>
        <dbReference type="Proteomes" id="UP000283850"/>
    </source>
</evidence>
<name>A0A412XUR9_9BACE</name>
<evidence type="ECO:0000259" key="2">
    <source>
        <dbReference type="Pfam" id="PF00156"/>
    </source>
</evidence>
<dbReference type="SUPFAM" id="SSF53271">
    <property type="entry name" value="PRTase-like"/>
    <property type="match status" value="1"/>
</dbReference>
<feature type="domain" description="Phosphoribosyltransferase" evidence="2">
    <location>
        <begin position="135"/>
        <end position="173"/>
    </location>
</feature>
<evidence type="ECO:0000256" key="1">
    <source>
        <dbReference type="ARBA" id="ARBA00008007"/>
    </source>
</evidence>
<dbReference type="RefSeq" id="WP_118487344.1">
    <property type="nucleotide sequence ID" value="NZ_QRZF01000020.1"/>
</dbReference>
<dbReference type="InterPro" id="IPR000836">
    <property type="entry name" value="PRTase_dom"/>
</dbReference>
<protein>
    <recommendedName>
        <fullName evidence="2">Phosphoribosyltransferase domain-containing protein</fullName>
    </recommendedName>
</protein>
<dbReference type="AlphaFoldDB" id="A0A412XUR9"/>
<dbReference type="EMBL" id="QRZF01000020">
    <property type="protein sequence ID" value="RGV49020.1"/>
    <property type="molecule type" value="Genomic_DNA"/>
</dbReference>
<organism evidence="3 4">
    <name type="scientific">Bacteroides intestinalis</name>
    <dbReference type="NCBI Taxonomy" id="329854"/>
    <lineage>
        <taxon>Bacteria</taxon>
        <taxon>Pseudomonadati</taxon>
        <taxon>Bacteroidota</taxon>
        <taxon>Bacteroidia</taxon>
        <taxon>Bacteroidales</taxon>
        <taxon>Bacteroidaceae</taxon>
        <taxon>Bacteroides</taxon>
    </lineage>
</organism>
<dbReference type="Pfam" id="PF00156">
    <property type="entry name" value="Pribosyltran"/>
    <property type="match status" value="1"/>
</dbReference>
<dbReference type="PANTHER" id="PTHR47505">
    <property type="entry name" value="DNA UTILIZATION PROTEIN YHGH"/>
    <property type="match status" value="1"/>
</dbReference>
<proteinExistence type="inferred from homology"/>
<dbReference type="PANTHER" id="PTHR47505:SF1">
    <property type="entry name" value="DNA UTILIZATION PROTEIN YHGH"/>
    <property type="match status" value="1"/>
</dbReference>
<comment type="similarity">
    <text evidence="1">Belongs to the ComF/GntX family.</text>
</comment>
<accession>A0A412XUR9</accession>
<dbReference type="CDD" id="cd06223">
    <property type="entry name" value="PRTases_typeI"/>
    <property type="match status" value="1"/>
</dbReference>
<dbReference type="InterPro" id="IPR051910">
    <property type="entry name" value="ComF/GntX_DNA_util-trans"/>
</dbReference>
<evidence type="ECO:0000313" key="3">
    <source>
        <dbReference type="EMBL" id="RGV49020.1"/>
    </source>
</evidence>
<dbReference type="Gene3D" id="3.40.50.2020">
    <property type="match status" value="1"/>
</dbReference>
<sequence>MKLRYLSDDRQYASAGLENAYHLVYYIPKDQDLTDWSKKVSACKKEVDQDIIDECVSALNTEGLHFDYVIRMMGHKETKPLKNVPIRSLAVAIAKATGAIYLPQLLHKKKETTPMHFLSLPERQAEINDVFLVNDRTCNLNGKKILIVDDITTTCTTVAEMIKTLKKVWPKAIFYLFCIARTSHNTHANEDL</sequence>
<dbReference type="Proteomes" id="UP000283850">
    <property type="component" value="Unassembled WGS sequence"/>
</dbReference>
<gene>
    <name evidence="3" type="ORF">DWW10_20935</name>
</gene>
<comment type="caution">
    <text evidence="3">The sequence shown here is derived from an EMBL/GenBank/DDBJ whole genome shotgun (WGS) entry which is preliminary data.</text>
</comment>
<reference evidence="3 4" key="1">
    <citation type="submission" date="2018-08" db="EMBL/GenBank/DDBJ databases">
        <title>A genome reference for cultivated species of the human gut microbiota.</title>
        <authorList>
            <person name="Zou Y."/>
            <person name="Xue W."/>
            <person name="Luo G."/>
        </authorList>
    </citation>
    <scope>NUCLEOTIDE SEQUENCE [LARGE SCALE GENOMIC DNA]</scope>
    <source>
        <strain evidence="3 4">AF14-32</strain>
    </source>
</reference>